<dbReference type="Pfam" id="PF00353">
    <property type="entry name" value="HemolysinCabind"/>
    <property type="match status" value="2"/>
</dbReference>
<dbReference type="Gene3D" id="3.20.20.80">
    <property type="entry name" value="Glycosidases"/>
    <property type="match status" value="1"/>
</dbReference>
<dbReference type="InterPro" id="IPR017853">
    <property type="entry name" value="GH"/>
</dbReference>
<accession>A0A7G6TW46</accession>
<evidence type="ECO:0000313" key="1">
    <source>
        <dbReference type="EMBL" id="QND70978.1"/>
    </source>
</evidence>
<dbReference type="GO" id="GO:0005509">
    <property type="term" value="F:calcium ion binding"/>
    <property type="evidence" value="ECO:0007669"/>
    <property type="project" value="InterPro"/>
</dbReference>
<dbReference type="SUPFAM" id="SSF51445">
    <property type="entry name" value="(Trans)glycosidases"/>
    <property type="match status" value="1"/>
</dbReference>
<dbReference type="KEGG" id="trb:HB776_06800"/>
<sequence length="673" mass="69865">MPNIFKVQGFGALSEWNGQFSSASADQAFQAMASLGSNSIALTTRIWTDSRTGNDVLAVPDKTESDASLLAGFQKAHAAGLDVVFKPGITGLDGTISHSLAPSDVDAFFASYKAEIVHLAEIAEQGNVASFAIGNEMSSLSGEAYRSYWTDIIGAVRGVYHGEVTYAAATDEASKVSFWDQVDTIGINAYPPLTASTTPTVDDLVHAWNEVPYNPYYAKAFGYQSPVDFFHSLSMDYGKPVLMTEVGYRSIDGTAINPGGGSSKAPADLAEQADAYNAFFQVWSAHGGSWLKGAEFWQWDLNNFYSETGYSVMDKPAQDVVAQYFHGTGVTPGVTITGSSIGDTIDLGGGNDVIFGGLGHDEIYGGAGNDTIVAGPSVAGKLATTTITLTGYGSVVNGIGAQAQVLVNGQPVSGVLEFTPASDPSGYQTYTITFDNPASISSVAINLANSEPGRALHFKDIAINGVDLVPADGTNASSPGSFDLYVRSIQFDTTKHQDWFFGASSDNDVVRGGDGDDYIAGGIGNDIINGGNGTDTAVFSGNVADYSISRSGAQTIVTDGIAGRDGTDYLTNTEFLKFANASIAVDTLGQALASSTGSENFAFSPMSGHTTSAHAEVQNSALGEGAAEVALAQVLTASSHPVAAAPAPDDALGTHDAALVPATPPSHHDVLIV</sequence>
<dbReference type="SUPFAM" id="SSF51120">
    <property type="entry name" value="beta-Roll"/>
    <property type="match status" value="2"/>
</dbReference>
<dbReference type="AlphaFoldDB" id="A0A7G6TW46"/>
<dbReference type="CDD" id="cd19608">
    <property type="entry name" value="GH113_mannanase-like"/>
    <property type="match status" value="1"/>
</dbReference>
<dbReference type="PRINTS" id="PR00313">
    <property type="entry name" value="CABNDNGRPT"/>
</dbReference>
<dbReference type="Pfam" id="PF22612">
    <property type="entry name" value="GH113"/>
    <property type="match status" value="1"/>
</dbReference>
<protein>
    <submittedName>
        <fullName evidence="1">Calcium-binding protein</fullName>
    </submittedName>
</protein>
<organism evidence="1 2">
    <name type="scientific">Tardiphaga robiniae</name>
    <dbReference type="NCBI Taxonomy" id="943830"/>
    <lineage>
        <taxon>Bacteria</taxon>
        <taxon>Pseudomonadati</taxon>
        <taxon>Pseudomonadota</taxon>
        <taxon>Alphaproteobacteria</taxon>
        <taxon>Hyphomicrobiales</taxon>
        <taxon>Nitrobacteraceae</taxon>
        <taxon>Tardiphaga</taxon>
    </lineage>
</organism>
<dbReference type="Gene3D" id="2.150.10.10">
    <property type="entry name" value="Serralysin-like metalloprotease, C-terminal"/>
    <property type="match status" value="2"/>
</dbReference>
<dbReference type="PROSITE" id="PS00330">
    <property type="entry name" value="HEMOLYSIN_CALCIUM"/>
    <property type="match status" value="3"/>
</dbReference>
<reference evidence="2" key="1">
    <citation type="journal article" date="2020" name="Mol. Plant Microbe">
        <title>Rhizobial microsymbionts of the narrowly endemic Oxytropis species growing in Kamchatka are characterized by significant genetic diversity and possess a set of genes that are associated with T3SS and T6SS secretion systems and can affect the development of symbiosis.</title>
        <authorList>
            <person name="Safronova V."/>
            <person name="Guro P."/>
            <person name="Sazanova A."/>
            <person name="Kuznetsova I."/>
            <person name="Belimov A."/>
            <person name="Yakubov V."/>
            <person name="Chirak E."/>
            <person name="Afonin A."/>
            <person name="Gogolev Y."/>
            <person name="Andronov E."/>
            <person name="Tikhonovich I."/>
        </authorList>
    </citation>
    <scope>NUCLEOTIDE SEQUENCE [LARGE SCALE GENOMIC DNA]</scope>
    <source>
        <strain evidence="2">581</strain>
    </source>
</reference>
<proteinExistence type="predicted"/>
<dbReference type="Proteomes" id="UP000515291">
    <property type="component" value="Chromosome"/>
</dbReference>
<dbReference type="EMBL" id="CP050292">
    <property type="protein sequence ID" value="QND70978.1"/>
    <property type="molecule type" value="Genomic_DNA"/>
</dbReference>
<evidence type="ECO:0000313" key="2">
    <source>
        <dbReference type="Proteomes" id="UP000515291"/>
    </source>
</evidence>
<dbReference type="InterPro" id="IPR055151">
    <property type="entry name" value="GH113"/>
</dbReference>
<dbReference type="InterPro" id="IPR011049">
    <property type="entry name" value="Serralysin-like_metalloprot_C"/>
</dbReference>
<dbReference type="RefSeq" id="WP_184516265.1">
    <property type="nucleotide sequence ID" value="NZ_CP050292.1"/>
</dbReference>
<gene>
    <name evidence="1" type="ORF">HB776_06800</name>
</gene>
<dbReference type="InterPro" id="IPR018511">
    <property type="entry name" value="Hemolysin-typ_Ca-bd_CS"/>
</dbReference>
<name>A0A7G6TW46_9BRAD</name>
<dbReference type="InterPro" id="IPR001343">
    <property type="entry name" value="Hemolysn_Ca-bd"/>
</dbReference>